<accession>A0A644YAB2</accession>
<dbReference type="SUPFAM" id="SSF53335">
    <property type="entry name" value="S-adenosyl-L-methionine-dependent methyltransferases"/>
    <property type="match status" value="1"/>
</dbReference>
<dbReference type="Pfam" id="PF05175">
    <property type="entry name" value="MTS"/>
    <property type="match status" value="1"/>
</dbReference>
<dbReference type="InterPro" id="IPR007848">
    <property type="entry name" value="Small_mtfrase_dom"/>
</dbReference>
<evidence type="ECO:0000256" key="1">
    <source>
        <dbReference type="ARBA" id="ARBA00022490"/>
    </source>
</evidence>
<dbReference type="InterPro" id="IPR050210">
    <property type="entry name" value="tRNA_Adenine-N(6)_MTase"/>
</dbReference>
<dbReference type="GO" id="GO:0032259">
    <property type="term" value="P:methylation"/>
    <property type="evidence" value="ECO:0007669"/>
    <property type="project" value="UniProtKB-KW"/>
</dbReference>
<dbReference type="PROSITE" id="PS00092">
    <property type="entry name" value="N6_MTASE"/>
    <property type="match status" value="1"/>
</dbReference>
<comment type="caution">
    <text evidence="7">The sequence shown here is derived from an EMBL/GenBank/DDBJ whole genome shotgun (WGS) entry which is preliminary data.</text>
</comment>
<dbReference type="AlphaFoldDB" id="A0A644YAB2"/>
<proteinExistence type="inferred from homology"/>
<dbReference type="EC" id="2.1.1.223" evidence="7"/>
<evidence type="ECO:0000256" key="5">
    <source>
        <dbReference type="ARBA" id="ARBA00022694"/>
    </source>
</evidence>
<dbReference type="CDD" id="cd02440">
    <property type="entry name" value="AdoMet_MTases"/>
    <property type="match status" value="1"/>
</dbReference>
<keyword evidence="3 7" id="KW-0808">Transferase</keyword>
<evidence type="ECO:0000259" key="6">
    <source>
        <dbReference type="Pfam" id="PF05175"/>
    </source>
</evidence>
<dbReference type="InterPro" id="IPR002052">
    <property type="entry name" value="DNA_methylase_N6_adenine_CS"/>
</dbReference>
<gene>
    <name evidence="7" type="primary">yfiC_20</name>
    <name evidence="7" type="ORF">SDC9_71327</name>
</gene>
<keyword evidence="1" id="KW-0963">Cytoplasm</keyword>
<dbReference type="Gene3D" id="3.40.50.150">
    <property type="entry name" value="Vaccinia Virus protein VP39"/>
    <property type="match status" value="1"/>
</dbReference>
<evidence type="ECO:0000256" key="4">
    <source>
        <dbReference type="ARBA" id="ARBA00022691"/>
    </source>
</evidence>
<name>A0A644YAB2_9ZZZZ</name>
<dbReference type="PANTHER" id="PTHR47739:SF1">
    <property type="entry name" value="TRNA1(VAL) (ADENINE(37)-N6)-METHYLTRANSFERASE"/>
    <property type="match status" value="1"/>
</dbReference>
<dbReference type="PANTHER" id="PTHR47739">
    <property type="entry name" value="TRNA1(VAL) (ADENINE(37)-N6)-METHYLTRANSFERASE"/>
    <property type="match status" value="1"/>
</dbReference>
<sequence>MRNNCFKFKQFAVFHDRCAMKVGTDGVLLGAWADVNNCRSILDVGTGSGLIALMAAQRNSSAKITAIEIDTDAALQAKENVGNSCFKERIEVLPLSFQDFVPVAAGKFDLIVSNPPFFTHSLPSPDLKRTDARHADSLTLNDLFVLSKELLNDTGTLSLIYPFLERENIMLVAEKVNFHLSRETVVYPVRGASPKRILLEFNVGVKKKVDRNELVIEEKHHVYTPEFIGLVRDFYLYL</sequence>
<dbReference type="HAMAP" id="MF_01872">
    <property type="entry name" value="tRNA_methyltr_YfiC"/>
    <property type="match status" value="1"/>
</dbReference>
<evidence type="ECO:0000256" key="2">
    <source>
        <dbReference type="ARBA" id="ARBA00022603"/>
    </source>
</evidence>
<protein>
    <submittedName>
        <fullName evidence="7">tRNA1(Val) (Adenine(37)-N6)-methyltransferase</fullName>
        <ecNumber evidence="7">2.1.1.223</ecNumber>
    </submittedName>
</protein>
<keyword evidence="5" id="KW-0819">tRNA processing</keyword>
<keyword evidence="2 7" id="KW-0489">Methyltransferase</keyword>
<organism evidence="7">
    <name type="scientific">bioreactor metagenome</name>
    <dbReference type="NCBI Taxonomy" id="1076179"/>
    <lineage>
        <taxon>unclassified sequences</taxon>
        <taxon>metagenomes</taxon>
        <taxon>ecological metagenomes</taxon>
    </lineage>
</organism>
<dbReference type="GO" id="GO:0016430">
    <property type="term" value="F:tRNA (adenine-N6)-methyltransferase activity"/>
    <property type="evidence" value="ECO:0007669"/>
    <property type="project" value="InterPro"/>
</dbReference>
<evidence type="ECO:0000256" key="3">
    <source>
        <dbReference type="ARBA" id="ARBA00022679"/>
    </source>
</evidence>
<keyword evidence="4" id="KW-0949">S-adenosyl-L-methionine</keyword>
<dbReference type="InterPro" id="IPR029063">
    <property type="entry name" value="SAM-dependent_MTases_sf"/>
</dbReference>
<dbReference type="GO" id="GO:0008033">
    <property type="term" value="P:tRNA processing"/>
    <property type="evidence" value="ECO:0007669"/>
    <property type="project" value="UniProtKB-KW"/>
</dbReference>
<evidence type="ECO:0000313" key="7">
    <source>
        <dbReference type="EMBL" id="MPM24841.1"/>
    </source>
</evidence>
<dbReference type="EMBL" id="VSSQ01004355">
    <property type="protein sequence ID" value="MPM24841.1"/>
    <property type="molecule type" value="Genomic_DNA"/>
</dbReference>
<feature type="domain" description="Methyltransferase small" evidence="6">
    <location>
        <begin position="36"/>
        <end position="121"/>
    </location>
</feature>
<dbReference type="GO" id="GO:0003676">
    <property type="term" value="F:nucleic acid binding"/>
    <property type="evidence" value="ECO:0007669"/>
    <property type="project" value="InterPro"/>
</dbReference>
<reference evidence="7" key="1">
    <citation type="submission" date="2019-08" db="EMBL/GenBank/DDBJ databases">
        <authorList>
            <person name="Kucharzyk K."/>
            <person name="Murdoch R.W."/>
            <person name="Higgins S."/>
            <person name="Loffler F."/>
        </authorList>
    </citation>
    <scope>NUCLEOTIDE SEQUENCE</scope>
</reference>
<dbReference type="InterPro" id="IPR022882">
    <property type="entry name" value="tRNA_adenine-N6_MeTrfase"/>
</dbReference>